<comment type="caution">
    <text evidence="1">The sequence shown here is derived from an EMBL/GenBank/DDBJ whole genome shotgun (WGS) entry which is preliminary data.</text>
</comment>
<name>A0A2N0D1H2_RHISU</name>
<reference evidence="1 2" key="1">
    <citation type="submission" date="2017-11" db="EMBL/GenBank/DDBJ databases">
        <authorList>
            <person name="Han C.G."/>
        </authorList>
    </citation>
    <scope>NUCLEOTIDE SEQUENCE [LARGE SCALE GENOMIC DNA]</scope>
    <source>
        <strain evidence="1 2">HCNT1</strain>
    </source>
</reference>
<sequence>MWGLLREKRAAMDSADVVALSMLLDEWCRMQCIDHSHAKVHRTAQNLIALRQAGATIDHLKQLLASSEAG</sequence>
<dbReference type="AlphaFoldDB" id="A0A2N0D1H2"/>
<dbReference type="Proteomes" id="UP000232164">
    <property type="component" value="Unassembled WGS sequence"/>
</dbReference>
<reference evidence="1 2" key="2">
    <citation type="submission" date="2017-12" db="EMBL/GenBank/DDBJ databases">
        <title>Genome sequence of Rhizobium sullae HCNT1 isolated from Sulla coronaria nodules and featuring peculiar denitrification phenotypes.</title>
        <authorList>
            <person name="De Diego-Diaz B."/>
            <person name="Treu L."/>
            <person name="Campanaro S."/>
            <person name="Da Silva Duarte V."/>
            <person name="Basaglia M."/>
            <person name="Favaro L."/>
            <person name="Casella S."/>
            <person name="Squartini A."/>
        </authorList>
    </citation>
    <scope>NUCLEOTIDE SEQUENCE [LARGE SCALE GENOMIC DNA]</scope>
    <source>
        <strain evidence="1 2">HCNT1</strain>
    </source>
</reference>
<gene>
    <name evidence="1" type="ORF">CWR43_29975</name>
</gene>
<accession>A0A2N0D1H2</accession>
<organism evidence="1 2">
    <name type="scientific">Rhizobium sullae</name>
    <name type="common">Rhizobium hedysari</name>
    <dbReference type="NCBI Taxonomy" id="50338"/>
    <lineage>
        <taxon>Bacteria</taxon>
        <taxon>Pseudomonadati</taxon>
        <taxon>Pseudomonadota</taxon>
        <taxon>Alphaproteobacteria</taxon>
        <taxon>Hyphomicrobiales</taxon>
        <taxon>Rhizobiaceae</taxon>
        <taxon>Rhizobium/Agrobacterium group</taxon>
        <taxon>Rhizobium</taxon>
    </lineage>
</organism>
<protein>
    <submittedName>
        <fullName evidence="1">Uncharacterized protein</fullName>
    </submittedName>
</protein>
<evidence type="ECO:0000313" key="2">
    <source>
        <dbReference type="Proteomes" id="UP000232164"/>
    </source>
</evidence>
<proteinExistence type="predicted"/>
<dbReference type="EMBL" id="PIQN01000025">
    <property type="protein sequence ID" value="PKA39907.1"/>
    <property type="molecule type" value="Genomic_DNA"/>
</dbReference>
<evidence type="ECO:0000313" key="1">
    <source>
        <dbReference type="EMBL" id="PKA39907.1"/>
    </source>
</evidence>